<evidence type="ECO:0000256" key="1">
    <source>
        <dbReference type="SAM" id="MobiDB-lite"/>
    </source>
</evidence>
<dbReference type="AlphaFoldDB" id="A0A9Q8T0W9"/>
<sequence>MYDQERYNCTAGLPRPASDRLRYSSAPANPTCSPHIKLVIPENFAGAPIPCSRALLHRNSFKTGAMDPEASSSAPAAPVLPPNVTIFSPSKPSTAKAILNGSIFTRLTANAQTEPSKLEATLRDVTRPEVSDTFCFSHRNVVLIFDGEKDGDDATDQHHEHFRLVCLALKDADISLDVAGCIFDAPEVLQAGFQLDTLSSGSVLVIDLMGGDDDDDESDEDDEAAAESHWIAEDELHDSGAARMTLRRALGLAASGITKAGAREFQKESVIIKLGFREQRRKYGPCADSTKRHQKQASSNQASRAHSETGKPQRKWEVLGGVGNGIDSLSDAALSVRPIEMNGPKLESFQRVYERMDFAR</sequence>
<dbReference type="KEGG" id="clup:CLUP02_12664"/>
<feature type="compositionally biased region" description="Acidic residues" evidence="1">
    <location>
        <begin position="210"/>
        <end position="225"/>
    </location>
</feature>
<organism evidence="2 3">
    <name type="scientific">Colletotrichum lupini</name>
    <dbReference type="NCBI Taxonomy" id="145971"/>
    <lineage>
        <taxon>Eukaryota</taxon>
        <taxon>Fungi</taxon>
        <taxon>Dikarya</taxon>
        <taxon>Ascomycota</taxon>
        <taxon>Pezizomycotina</taxon>
        <taxon>Sordariomycetes</taxon>
        <taxon>Hypocreomycetidae</taxon>
        <taxon>Glomerellales</taxon>
        <taxon>Glomerellaceae</taxon>
        <taxon>Colletotrichum</taxon>
        <taxon>Colletotrichum acutatum species complex</taxon>
    </lineage>
</organism>
<proteinExistence type="predicted"/>
<keyword evidence="3" id="KW-1185">Reference proteome</keyword>
<dbReference type="EMBL" id="CP019478">
    <property type="protein sequence ID" value="UQC87163.1"/>
    <property type="molecule type" value="Genomic_DNA"/>
</dbReference>
<gene>
    <name evidence="2" type="ORF">CLUP02_12664</name>
</gene>
<dbReference type="RefSeq" id="XP_049148774.1">
    <property type="nucleotide sequence ID" value="XM_049291628.1"/>
</dbReference>
<dbReference type="Proteomes" id="UP000830671">
    <property type="component" value="Chromosome 6"/>
</dbReference>
<evidence type="ECO:0000313" key="2">
    <source>
        <dbReference type="EMBL" id="UQC87163.1"/>
    </source>
</evidence>
<feature type="compositionally biased region" description="Basic and acidic residues" evidence="1">
    <location>
        <begin position="305"/>
        <end position="316"/>
    </location>
</feature>
<evidence type="ECO:0000313" key="3">
    <source>
        <dbReference type="Proteomes" id="UP000830671"/>
    </source>
</evidence>
<feature type="region of interest" description="Disordered" evidence="1">
    <location>
        <begin position="209"/>
        <end position="233"/>
    </location>
</feature>
<feature type="region of interest" description="Disordered" evidence="1">
    <location>
        <begin position="283"/>
        <end position="316"/>
    </location>
</feature>
<name>A0A9Q8T0W9_9PEZI</name>
<accession>A0A9Q8T0W9</accession>
<dbReference type="GeneID" id="73346638"/>
<protein>
    <submittedName>
        <fullName evidence="2">Uncharacterized protein</fullName>
    </submittedName>
</protein>
<reference evidence="2" key="1">
    <citation type="journal article" date="2021" name="Mol. Plant Microbe Interact.">
        <title>Complete Genome Sequence of the Plant-Pathogenic Fungus Colletotrichum lupini.</title>
        <authorList>
            <person name="Baroncelli R."/>
            <person name="Pensec F."/>
            <person name="Da Lio D."/>
            <person name="Boufleur T."/>
            <person name="Vicente I."/>
            <person name="Sarrocco S."/>
            <person name="Picot A."/>
            <person name="Baraldi E."/>
            <person name="Sukno S."/>
            <person name="Thon M."/>
            <person name="Le Floch G."/>
        </authorList>
    </citation>
    <scope>NUCLEOTIDE SEQUENCE</scope>
    <source>
        <strain evidence="2">IMI 504893</strain>
    </source>
</reference>